<reference evidence="1" key="2">
    <citation type="journal article" date="2015" name="J. Proteomics">
        <title>Sexual differences in the sialomes of the zebra tick, Rhipicephalus pulchellus.</title>
        <authorList>
            <person name="Tan A.W."/>
            <person name="Francischetti I.M."/>
            <person name="Slovak M."/>
            <person name="Kini R.M."/>
            <person name="Ribeiro J.M."/>
        </authorList>
    </citation>
    <scope>NUCLEOTIDE SEQUENCE</scope>
    <source>
        <tissue evidence="1">Salivary gland</tissue>
    </source>
</reference>
<feature type="non-terminal residue" evidence="1">
    <location>
        <position position="1"/>
    </location>
</feature>
<reference evidence="1" key="1">
    <citation type="submission" date="2012-11" db="EMBL/GenBank/DDBJ databases">
        <authorList>
            <person name="Lucero-Rivera Y.E."/>
            <person name="Tovar-Ramirez D."/>
        </authorList>
    </citation>
    <scope>NUCLEOTIDE SEQUENCE</scope>
    <source>
        <tissue evidence="1">Salivary gland</tissue>
    </source>
</reference>
<protein>
    <submittedName>
        <fullName evidence="1">Putative tick transposon</fullName>
    </submittedName>
</protein>
<dbReference type="EMBL" id="GACK01002017">
    <property type="protein sequence ID" value="JAA63017.1"/>
    <property type="molecule type" value="mRNA"/>
</dbReference>
<evidence type="ECO:0000313" key="1">
    <source>
        <dbReference type="EMBL" id="JAA63017.1"/>
    </source>
</evidence>
<name>L7MGS4_RHIPC</name>
<sequence>PFTKSNTEKLERIQKKALRCLYNSYGRSSISELIKKANLPPVTERNSVCRLKFLYQLANGHYKTDTSHILIPSTGYATRIRHSQTFKPLMQRVNSFKYSVFPRTINDWNNLSEAVIQKSLVSFEEHLIRSVL</sequence>
<proteinExistence type="evidence at transcript level"/>
<dbReference type="AlphaFoldDB" id="L7MGS4"/>
<organism evidence="1">
    <name type="scientific">Rhipicephalus pulchellus</name>
    <name type="common">Yellow backed tick</name>
    <name type="synonym">Dermacentor pulchellus</name>
    <dbReference type="NCBI Taxonomy" id="72859"/>
    <lineage>
        <taxon>Eukaryota</taxon>
        <taxon>Metazoa</taxon>
        <taxon>Ecdysozoa</taxon>
        <taxon>Arthropoda</taxon>
        <taxon>Chelicerata</taxon>
        <taxon>Arachnida</taxon>
        <taxon>Acari</taxon>
        <taxon>Parasitiformes</taxon>
        <taxon>Ixodida</taxon>
        <taxon>Ixodoidea</taxon>
        <taxon>Ixodidae</taxon>
        <taxon>Rhipicephalinae</taxon>
        <taxon>Rhipicephalus</taxon>
        <taxon>Rhipicephalus</taxon>
    </lineage>
</organism>
<accession>L7MGS4</accession>